<dbReference type="Pfam" id="PF02595">
    <property type="entry name" value="Gly_kinase"/>
    <property type="match status" value="2"/>
</dbReference>
<dbReference type="PANTHER" id="PTHR21599:SF0">
    <property type="entry name" value="GLYCERATE KINASE"/>
    <property type="match status" value="1"/>
</dbReference>
<evidence type="ECO:0000313" key="5">
    <source>
        <dbReference type="Proteomes" id="UP000521379"/>
    </source>
</evidence>
<dbReference type="SUPFAM" id="SSF110738">
    <property type="entry name" value="Glycerate kinase I"/>
    <property type="match status" value="1"/>
</dbReference>
<reference evidence="4 5" key="1">
    <citation type="submission" date="2020-02" db="EMBL/GenBank/DDBJ databases">
        <authorList>
            <person name="Sun Q."/>
        </authorList>
    </citation>
    <scope>NUCLEOTIDE SEQUENCE [LARGE SCALE GENOMIC DNA]</scope>
    <source>
        <strain evidence="4 5">YIM 13062</strain>
    </source>
</reference>
<dbReference type="Gene3D" id="3.40.50.10350">
    <property type="entry name" value="Glycerate kinase, domain 1"/>
    <property type="match status" value="2"/>
</dbReference>
<protein>
    <submittedName>
        <fullName evidence="4">Glycerate kinase</fullName>
    </submittedName>
</protein>
<accession>A0A846U2C1</accession>
<dbReference type="InterPro" id="IPR036129">
    <property type="entry name" value="Glycerate_kinase_sf"/>
</dbReference>
<sequence length="323" mass="33195">MKVLIAPDSFKGTYTAVEVAEAIARGVREAGADAVELPIADGGEGTLTALASTTGAQMHTVTVNNPWGSPVQASFAVTSEGTGIVELAQASGITVEHDGTRDAFTAGTYGTGQVMVEAVKRGARRILVSAGGSATSDGASGAITAIEEAGGLNGVPVTVLTDVTTPFERAGVVFSPQKGADPATVERITQRLHDQAAELPKSPIGVARTGAAGGFSGGMWARFDAELVSGAEHVLDFVGFDRELEQADVVVVGEGKLDSQTGEGKIIDAVLKRVERIKPDVQVVAVVGCVDEDLGDYAQNFVRIFEATDAQLMQQAGTQIAGL</sequence>
<evidence type="ECO:0000256" key="3">
    <source>
        <dbReference type="ARBA" id="ARBA00022777"/>
    </source>
</evidence>
<dbReference type="GO" id="GO:0008887">
    <property type="term" value="F:glycerate kinase activity"/>
    <property type="evidence" value="ECO:0007669"/>
    <property type="project" value="InterPro"/>
</dbReference>
<dbReference type="RefSeq" id="WP_119933645.1">
    <property type="nucleotide sequence ID" value="NZ_JAAVUN010000033.1"/>
</dbReference>
<comment type="similarity">
    <text evidence="1">Belongs to the glycerate kinase type-1 family.</text>
</comment>
<dbReference type="InterPro" id="IPR004381">
    <property type="entry name" value="Glycerate_kinase"/>
</dbReference>
<dbReference type="InterPro" id="IPR018197">
    <property type="entry name" value="Glycerate_kinase_RE-like"/>
</dbReference>
<evidence type="ECO:0000313" key="4">
    <source>
        <dbReference type="EMBL" id="NKE10605.1"/>
    </source>
</evidence>
<name>A0A846U2C1_9MICC</name>
<evidence type="ECO:0000256" key="2">
    <source>
        <dbReference type="ARBA" id="ARBA00022679"/>
    </source>
</evidence>
<proteinExistence type="inferred from homology"/>
<keyword evidence="5" id="KW-1185">Reference proteome</keyword>
<dbReference type="InterPro" id="IPR018193">
    <property type="entry name" value="Glyc_kinase_flavodox-like_fold"/>
</dbReference>
<dbReference type="PANTHER" id="PTHR21599">
    <property type="entry name" value="GLYCERATE KINASE"/>
    <property type="match status" value="1"/>
</dbReference>
<gene>
    <name evidence="4" type="ORF">GTW58_11840</name>
</gene>
<dbReference type="Gene3D" id="3.90.1510.10">
    <property type="entry name" value="Glycerate kinase, domain 2"/>
    <property type="match status" value="2"/>
</dbReference>
<dbReference type="AlphaFoldDB" id="A0A846U2C1"/>
<organism evidence="4 5">
    <name type="scientific">Kocuria subflava</name>
    <dbReference type="NCBI Taxonomy" id="1736139"/>
    <lineage>
        <taxon>Bacteria</taxon>
        <taxon>Bacillati</taxon>
        <taxon>Actinomycetota</taxon>
        <taxon>Actinomycetes</taxon>
        <taxon>Micrococcales</taxon>
        <taxon>Micrococcaceae</taxon>
        <taxon>Kocuria</taxon>
    </lineage>
</organism>
<keyword evidence="3 4" id="KW-0418">Kinase</keyword>
<dbReference type="Proteomes" id="UP000521379">
    <property type="component" value="Unassembled WGS sequence"/>
</dbReference>
<comment type="caution">
    <text evidence="4">The sequence shown here is derived from an EMBL/GenBank/DDBJ whole genome shotgun (WGS) entry which is preliminary data.</text>
</comment>
<keyword evidence="2" id="KW-0808">Transferase</keyword>
<dbReference type="GO" id="GO:0031388">
    <property type="term" value="P:organic acid phosphorylation"/>
    <property type="evidence" value="ECO:0007669"/>
    <property type="project" value="InterPro"/>
</dbReference>
<evidence type="ECO:0000256" key="1">
    <source>
        <dbReference type="ARBA" id="ARBA00006284"/>
    </source>
</evidence>
<dbReference type="EMBL" id="JAAVUN010000033">
    <property type="protein sequence ID" value="NKE10605.1"/>
    <property type="molecule type" value="Genomic_DNA"/>
</dbReference>